<evidence type="ECO:0000259" key="14">
    <source>
        <dbReference type="Pfam" id="PF02687"/>
    </source>
</evidence>
<evidence type="ECO:0000256" key="9">
    <source>
        <dbReference type="ARBA" id="ARBA00022989"/>
    </source>
</evidence>
<dbReference type="eggNOG" id="COG2177">
    <property type="taxonomic scope" value="Bacteria"/>
</dbReference>
<dbReference type="NCBIfam" id="TIGR00439">
    <property type="entry name" value="FtsX_Gneg"/>
    <property type="match status" value="1"/>
</dbReference>
<dbReference type="Gene3D" id="3.30.70.3040">
    <property type="match status" value="1"/>
</dbReference>
<dbReference type="PIRSF" id="PIRSF003097">
    <property type="entry name" value="FtsX"/>
    <property type="match status" value="1"/>
</dbReference>
<proteinExistence type="inferred from homology"/>
<dbReference type="GO" id="GO:0032153">
    <property type="term" value="C:cell division site"/>
    <property type="evidence" value="ECO:0007669"/>
    <property type="project" value="TreeGrafter"/>
</dbReference>
<comment type="caution">
    <text evidence="16">The sequence shown here is derived from an EMBL/GenBank/DDBJ whole genome shotgun (WGS) entry which is preliminary data.</text>
</comment>
<dbReference type="InterPro" id="IPR003838">
    <property type="entry name" value="ABC3_permease_C"/>
</dbReference>
<evidence type="ECO:0000256" key="5">
    <source>
        <dbReference type="ARBA" id="ARBA00022475"/>
    </source>
</evidence>
<keyword evidence="11 12" id="KW-0131">Cell cycle</keyword>
<keyword evidence="5 12" id="KW-1003">Cell membrane</keyword>
<evidence type="ECO:0000256" key="7">
    <source>
        <dbReference type="ARBA" id="ARBA00022618"/>
    </source>
</evidence>
<dbReference type="PANTHER" id="PTHR47755:SF1">
    <property type="entry name" value="CELL DIVISION PROTEIN FTSX"/>
    <property type="match status" value="1"/>
</dbReference>
<accession>A0A091AXC3</accession>
<feature type="transmembrane region" description="Helical" evidence="13">
    <location>
        <begin position="50"/>
        <end position="74"/>
    </location>
</feature>
<evidence type="ECO:0000256" key="12">
    <source>
        <dbReference type="PIRNR" id="PIRNR003097"/>
    </source>
</evidence>
<keyword evidence="10 12" id="KW-0472">Membrane</keyword>
<organism evidence="16 17">
    <name type="scientific">Arenimonas oryziterrae DSM 21050 = YC6267</name>
    <dbReference type="NCBI Taxonomy" id="1121015"/>
    <lineage>
        <taxon>Bacteria</taxon>
        <taxon>Pseudomonadati</taxon>
        <taxon>Pseudomonadota</taxon>
        <taxon>Gammaproteobacteria</taxon>
        <taxon>Lysobacterales</taxon>
        <taxon>Lysobacteraceae</taxon>
        <taxon>Arenimonas</taxon>
    </lineage>
</organism>
<name>A0A091AXC3_9GAMM</name>
<reference evidence="16 17" key="1">
    <citation type="submission" date="2013-09" db="EMBL/GenBank/DDBJ databases">
        <title>Genome sequencing of Arenimonas oryziterrae.</title>
        <authorList>
            <person name="Chen F."/>
            <person name="Wang G."/>
        </authorList>
    </citation>
    <scope>NUCLEOTIDE SEQUENCE [LARGE SCALE GENOMIC DNA]</scope>
    <source>
        <strain evidence="16 17">YC6267</strain>
    </source>
</reference>
<feature type="transmembrane region" description="Helical" evidence="13">
    <location>
        <begin position="291"/>
        <end position="313"/>
    </location>
</feature>
<dbReference type="Pfam" id="PF18075">
    <property type="entry name" value="FtsX_ECD"/>
    <property type="match status" value="1"/>
</dbReference>
<feature type="transmembrane region" description="Helical" evidence="13">
    <location>
        <begin position="196"/>
        <end position="216"/>
    </location>
</feature>
<dbReference type="GO" id="GO:0051301">
    <property type="term" value="P:cell division"/>
    <property type="evidence" value="ECO:0007669"/>
    <property type="project" value="UniProtKB-KW"/>
</dbReference>
<evidence type="ECO:0000256" key="6">
    <source>
        <dbReference type="ARBA" id="ARBA00022519"/>
    </source>
</evidence>
<protein>
    <recommendedName>
        <fullName evidence="4 12">Cell division protein FtsX</fullName>
    </recommendedName>
</protein>
<evidence type="ECO:0000256" key="10">
    <source>
        <dbReference type="ARBA" id="ARBA00023136"/>
    </source>
</evidence>
<keyword evidence="8 13" id="KW-0812">Transmembrane</keyword>
<feature type="domain" description="ABC3 transporter permease C-terminal" evidence="14">
    <location>
        <begin position="199"/>
        <end position="316"/>
    </location>
</feature>
<dbReference type="InterPro" id="IPR047590">
    <property type="entry name" value="FtsX_proteobact-type"/>
</dbReference>
<keyword evidence="6 12" id="KW-0997">Cell inner membrane</keyword>
<dbReference type="PANTHER" id="PTHR47755">
    <property type="entry name" value="CELL DIVISION PROTEIN FTSX"/>
    <property type="match status" value="1"/>
</dbReference>
<evidence type="ECO:0000256" key="3">
    <source>
        <dbReference type="ARBA" id="ARBA00011160"/>
    </source>
</evidence>
<dbReference type="InterPro" id="IPR004513">
    <property type="entry name" value="FtsX"/>
</dbReference>
<dbReference type="Proteomes" id="UP000029385">
    <property type="component" value="Unassembled WGS sequence"/>
</dbReference>
<comment type="subunit">
    <text evidence="3">Forms a membrane-associated complex with FtsE.</text>
</comment>
<feature type="domain" description="FtsX extracellular" evidence="15">
    <location>
        <begin position="88"/>
        <end position="176"/>
    </location>
</feature>
<evidence type="ECO:0000256" key="4">
    <source>
        <dbReference type="ARBA" id="ARBA00021907"/>
    </source>
</evidence>
<comment type="function">
    <text evidence="12">Part of the ABC transporter FtsEX involved in cellular division.</text>
</comment>
<dbReference type="STRING" id="1121015.GCA_000420545_01795"/>
<evidence type="ECO:0000256" key="8">
    <source>
        <dbReference type="ARBA" id="ARBA00022692"/>
    </source>
</evidence>
<evidence type="ECO:0000256" key="1">
    <source>
        <dbReference type="ARBA" id="ARBA00004429"/>
    </source>
</evidence>
<dbReference type="AlphaFoldDB" id="A0A091AXC3"/>
<evidence type="ECO:0000259" key="15">
    <source>
        <dbReference type="Pfam" id="PF18075"/>
    </source>
</evidence>
<feature type="transmembrane region" description="Helical" evidence="13">
    <location>
        <begin position="249"/>
        <end position="271"/>
    </location>
</feature>
<dbReference type="GO" id="GO:0005886">
    <property type="term" value="C:plasma membrane"/>
    <property type="evidence" value="ECO:0007669"/>
    <property type="project" value="UniProtKB-SubCell"/>
</dbReference>
<dbReference type="InterPro" id="IPR040690">
    <property type="entry name" value="FtsX_ECD"/>
</dbReference>
<dbReference type="Pfam" id="PF02687">
    <property type="entry name" value="FtsX"/>
    <property type="match status" value="1"/>
</dbReference>
<comment type="subcellular location">
    <subcellularLocation>
        <location evidence="1">Cell inner membrane</location>
        <topology evidence="1">Multi-pass membrane protein</topology>
    </subcellularLocation>
</comment>
<dbReference type="PATRIC" id="fig|1121015.4.peg.831"/>
<keyword evidence="17" id="KW-1185">Reference proteome</keyword>
<comment type="similarity">
    <text evidence="2 12">Belongs to the ABC-4 integral membrane protein family. FtsX subfamily.</text>
</comment>
<evidence type="ECO:0000256" key="11">
    <source>
        <dbReference type="ARBA" id="ARBA00023306"/>
    </source>
</evidence>
<evidence type="ECO:0000256" key="13">
    <source>
        <dbReference type="SAM" id="Phobius"/>
    </source>
</evidence>
<keyword evidence="9 13" id="KW-1133">Transmembrane helix</keyword>
<sequence>MSANKSDIRHKPAAAARISEGGVLKRLRAWREQHAYSLVSSLGRFFQRPFATLLTVGVMAVAIALPLGLGLGLANIERFSGSVRESREIGLFLKVEVDAAAAQRLADELRARPDVAGVVIKTPEQGLAEFRQMSDLAGALDVLEDNPLPTVLVVQPRDEGVALAAALKSRPEVDLVQHDAVWRQRLSAWLAFGARLMWVIAALLGLGVLLVVGNTVRLDIGARREEIGILQQLGATDGFVRRPFVYLGAWYGLASGVLALAVLLVAGWALQPRLSPLIASYGNQFHLDGPGWLGALAVLAGATAIGWLGAWLATGHHLRQTRPTQI</sequence>
<keyword evidence="7 12" id="KW-0132">Cell division</keyword>
<dbReference type="EMBL" id="AVCI01000003">
    <property type="protein sequence ID" value="KFN44101.1"/>
    <property type="molecule type" value="Genomic_DNA"/>
</dbReference>
<evidence type="ECO:0000313" key="16">
    <source>
        <dbReference type="EMBL" id="KFN44101.1"/>
    </source>
</evidence>
<evidence type="ECO:0000256" key="2">
    <source>
        <dbReference type="ARBA" id="ARBA00007379"/>
    </source>
</evidence>
<evidence type="ECO:0000313" key="17">
    <source>
        <dbReference type="Proteomes" id="UP000029385"/>
    </source>
</evidence>
<gene>
    <name evidence="16" type="ORF">N789_06715</name>
</gene>